<evidence type="ECO:0000313" key="1">
    <source>
        <dbReference type="EMBL" id="KAF2223099.1"/>
    </source>
</evidence>
<dbReference type="OrthoDB" id="3140657at2759"/>
<accession>A0A6A6GBY8</accession>
<proteinExistence type="predicted"/>
<evidence type="ECO:0000313" key="2">
    <source>
        <dbReference type="Proteomes" id="UP000799538"/>
    </source>
</evidence>
<evidence type="ECO:0008006" key="3">
    <source>
        <dbReference type="Google" id="ProtNLM"/>
    </source>
</evidence>
<reference evidence="2" key="1">
    <citation type="journal article" date="2020" name="Stud. Mycol.">
        <title>101 Dothideomycetes genomes: A test case for predicting lifestyles and emergence of pathogens.</title>
        <authorList>
            <person name="Haridas S."/>
            <person name="Albert R."/>
            <person name="Binder M."/>
            <person name="Bloem J."/>
            <person name="LaButti K."/>
            <person name="Salamov A."/>
            <person name="Andreopoulos B."/>
            <person name="Baker S."/>
            <person name="Barry K."/>
            <person name="Bills G."/>
            <person name="Bluhm B."/>
            <person name="Cannon C."/>
            <person name="Castanera R."/>
            <person name="Culley D."/>
            <person name="Daum C."/>
            <person name="Ezra D."/>
            <person name="Gonzalez J."/>
            <person name="Henrissat B."/>
            <person name="Kuo A."/>
            <person name="Liang C."/>
            <person name="Lipzen A."/>
            <person name="Lutzoni F."/>
            <person name="Magnuson J."/>
            <person name="Mondo S."/>
            <person name="Nolan M."/>
            <person name="Ohm R."/>
            <person name="Pangilinan J."/>
            <person name="Park H.-J."/>
            <person name="Ramirez L."/>
            <person name="Alfaro M."/>
            <person name="Sun H."/>
            <person name="Tritt A."/>
            <person name="Yoshinaga Y."/>
            <person name="Zwiers L.-H."/>
            <person name="Turgeon B."/>
            <person name="Goodwin S."/>
            <person name="Spatafora J."/>
            <person name="Crous P."/>
            <person name="Grigoriev I."/>
        </authorList>
    </citation>
    <scope>NUCLEOTIDE SEQUENCE [LARGE SCALE GENOMIC DNA]</scope>
    <source>
        <strain evidence="2">CECT 20119</strain>
    </source>
</reference>
<dbReference type="EMBL" id="ML992507">
    <property type="protein sequence ID" value="KAF2223099.1"/>
    <property type="molecule type" value="Genomic_DNA"/>
</dbReference>
<protein>
    <recommendedName>
        <fullName evidence="3">F-box domain-containing protein</fullName>
    </recommendedName>
</protein>
<dbReference type="PANTHER" id="PTHR42057">
    <property type="entry name" value="F-BOX DOMAIN PROTEIN (AFU_ORTHOLOGUE AFUA_4G00200)"/>
    <property type="match status" value="1"/>
</dbReference>
<dbReference type="Proteomes" id="UP000799538">
    <property type="component" value="Unassembled WGS sequence"/>
</dbReference>
<keyword evidence="2" id="KW-1185">Reference proteome</keyword>
<dbReference type="AlphaFoldDB" id="A0A6A6GBY8"/>
<gene>
    <name evidence="1" type="ORF">BDZ85DRAFT_121524</name>
</gene>
<name>A0A6A6GBY8_9PEZI</name>
<dbReference type="PANTHER" id="PTHR42057:SF2">
    <property type="entry name" value="F-BOX DOMAIN PROTEIN (AFU_ORTHOLOGUE AFUA_4G00200)-RELATED"/>
    <property type="match status" value="1"/>
</dbReference>
<sequence length="452" mass="51878">MILDYLANADLKAVRLTCHVLIQVSSSALYKVVNLCPSKRSLQAWSQLIQHEQLRFCPRLIEIYTKEGETGGLDKRPWVDAVTQQLPQLQSLQSVKFHLSVLCRTPNTFGGLIENEDLQVRRQLLNALSSGLTTFAQAYGRSIENVTLFNPRDASLGARPAKSSKDLRDLNHEAFSKVLSQLQSLHLFVLSDQDTYDGPFYLERESFPLDLAKKWLPLCSQQLTSLTLCFDAPWGALDCSFDADGLELPLLTSLTLGSYTVDCEHAFDWVLRCKRLRNLSLYACSIVVLLMESIYHSRPESFPRRLIGRMSSEFQWFEYQVRWYHLFDKIAAALPDLHDFDFYDNFENEFFYDHLHRKTRMSSDRYLVFDWNFRLDLDLNLYEDLGCDTEEISPLLTDASPRSVHEKTGADDSRALKGLLRACSSRGGLQRSLKVEMVEIRDGSLSPMWVET</sequence>
<organism evidence="1 2">
    <name type="scientific">Elsinoe ampelina</name>
    <dbReference type="NCBI Taxonomy" id="302913"/>
    <lineage>
        <taxon>Eukaryota</taxon>
        <taxon>Fungi</taxon>
        <taxon>Dikarya</taxon>
        <taxon>Ascomycota</taxon>
        <taxon>Pezizomycotina</taxon>
        <taxon>Dothideomycetes</taxon>
        <taxon>Dothideomycetidae</taxon>
        <taxon>Myriangiales</taxon>
        <taxon>Elsinoaceae</taxon>
        <taxon>Elsinoe</taxon>
    </lineage>
</organism>